<gene>
    <name evidence="4" type="ORF">GXW74_15615</name>
</gene>
<dbReference type="PROSITE" id="PS51996">
    <property type="entry name" value="TR_MART"/>
    <property type="match status" value="1"/>
</dbReference>
<feature type="region of interest" description="Disordered" evidence="1">
    <location>
        <begin position="186"/>
        <end position="268"/>
    </location>
</feature>
<dbReference type="SUPFAM" id="SSF56399">
    <property type="entry name" value="ADP-ribosylation"/>
    <property type="match status" value="1"/>
</dbReference>
<dbReference type="InterPro" id="IPR006528">
    <property type="entry name" value="Phage_head_morphogenesis_dom"/>
</dbReference>
<sequence length="490" mass="53493">MSGTAARSTASGIGLPFQEAIAFFRQKVNEPTQHWTDVWQAAHSRSFMVAGAAADALLNDFRAEISRALEQGTTLRDFRLAFDDIVARHGWVHNGAPAWRSRIIYETNLSTAYAAGRYAQQTQPDTLALYPYWQYVHSGARHPRQQHLAWNGLTLRADDAFWRTHYPPNGWRCGCRVRILSARDLARQGKSGPDASPRIETRPWTNPRTGEEHQVPVGIDPGFDYNPGEAWRGRPQIPGDAVPRPPPGNWPPPVPGGSSAPVRRPATRPAPAIDRDVVPVRPVEPGRPDIPLPPARPLAARPVVRRDPATPAVRAADEALREGYAAWGASLSAEELEALRLYRRVGQALNDIVVGAEAGSPGLRQAIAALRGALSRAAAPRSITVQRGASAAEVKALGRVGTESHFRAFTSTSLDPDIARDFARRHGGRTIEIRIAPGTRGIAYVHPWPVGRPAQYEVLLAPGTRYRVLSRTSRRIVLEITDVGHQGSGG</sequence>
<evidence type="ECO:0000313" key="4">
    <source>
        <dbReference type="EMBL" id="MBR0681922.1"/>
    </source>
</evidence>
<feature type="compositionally biased region" description="Pro residues" evidence="1">
    <location>
        <begin position="243"/>
        <end position="255"/>
    </location>
</feature>
<name>A0A9X9XDY6_9PROT</name>
<evidence type="ECO:0008006" key="6">
    <source>
        <dbReference type="Google" id="ProtNLM"/>
    </source>
</evidence>
<feature type="compositionally biased region" description="Low complexity" evidence="1">
    <location>
        <begin position="256"/>
        <end position="268"/>
    </location>
</feature>
<feature type="domain" description="Phage head morphogenesis" evidence="3">
    <location>
        <begin position="60"/>
        <end position="177"/>
    </location>
</feature>
<dbReference type="InterPro" id="IPR003540">
    <property type="entry name" value="ADP-ribosyltransferase"/>
</dbReference>
<dbReference type="Gene3D" id="3.90.176.10">
    <property type="entry name" value="Toxin ADP-ribosyltransferase, Chain A, domain 1"/>
    <property type="match status" value="1"/>
</dbReference>
<reference evidence="4" key="2">
    <citation type="journal article" date="2021" name="Syst. Appl. Microbiol.">
        <title>Roseomonas hellenica sp. nov., isolated from roots of wild-growing Alkanna tinctoria.</title>
        <authorList>
            <person name="Rat A."/>
            <person name="Naranjo H.D."/>
            <person name="Lebbe L."/>
            <person name="Cnockaert M."/>
            <person name="Krigas N."/>
            <person name="Grigoriadou K."/>
            <person name="Maloupa E."/>
            <person name="Willems A."/>
        </authorList>
    </citation>
    <scope>NUCLEOTIDE SEQUENCE</scope>
    <source>
        <strain evidence="4">LMG 31228</strain>
    </source>
</reference>
<dbReference type="Pfam" id="PF04233">
    <property type="entry name" value="Phage_Mu_F"/>
    <property type="match status" value="1"/>
</dbReference>
<feature type="domain" description="ADP ribosyltransferase" evidence="2">
    <location>
        <begin position="323"/>
        <end position="473"/>
    </location>
</feature>
<comment type="caution">
    <text evidence="4">The sequence shown here is derived from an EMBL/GenBank/DDBJ whole genome shotgun (WGS) entry which is preliminary data.</text>
</comment>
<dbReference type="EMBL" id="JAAEDL010000015">
    <property type="protein sequence ID" value="MBR0681922.1"/>
    <property type="molecule type" value="Genomic_DNA"/>
</dbReference>
<evidence type="ECO:0000259" key="2">
    <source>
        <dbReference type="Pfam" id="PF03496"/>
    </source>
</evidence>
<evidence type="ECO:0000256" key="1">
    <source>
        <dbReference type="SAM" id="MobiDB-lite"/>
    </source>
</evidence>
<dbReference type="RefSeq" id="WP_211847457.1">
    <property type="nucleotide sequence ID" value="NZ_JAAEDL010000015.1"/>
</dbReference>
<dbReference type="Proteomes" id="UP001138709">
    <property type="component" value="Unassembled WGS sequence"/>
</dbReference>
<dbReference type="Pfam" id="PF03496">
    <property type="entry name" value="ADPrib_exo_Tox"/>
    <property type="match status" value="1"/>
</dbReference>
<dbReference type="GO" id="GO:0005576">
    <property type="term" value="C:extracellular region"/>
    <property type="evidence" value="ECO:0007669"/>
    <property type="project" value="InterPro"/>
</dbReference>
<reference evidence="4" key="1">
    <citation type="submission" date="2020-01" db="EMBL/GenBank/DDBJ databases">
        <authorList>
            <person name="Rat A."/>
        </authorList>
    </citation>
    <scope>NUCLEOTIDE SEQUENCE</scope>
    <source>
        <strain evidence="4">LMG 31228</strain>
    </source>
</reference>
<proteinExistence type="predicted"/>
<evidence type="ECO:0000313" key="5">
    <source>
        <dbReference type="Proteomes" id="UP001138709"/>
    </source>
</evidence>
<protein>
    <recommendedName>
        <fullName evidence="6">Phage head morphogenesis domain-containing protein</fullName>
    </recommendedName>
</protein>
<accession>A0A9X9XDY6</accession>
<keyword evidence="5" id="KW-1185">Reference proteome</keyword>
<evidence type="ECO:0000259" key="3">
    <source>
        <dbReference type="Pfam" id="PF04233"/>
    </source>
</evidence>
<organism evidence="4 5">
    <name type="scientific">Neoroseomonas eburnea</name>
    <dbReference type="NCBI Taxonomy" id="1346889"/>
    <lineage>
        <taxon>Bacteria</taxon>
        <taxon>Pseudomonadati</taxon>
        <taxon>Pseudomonadota</taxon>
        <taxon>Alphaproteobacteria</taxon>
        <taxon>Acetobacterales</taxon>
        <taxon>Acetobacteraceae</taxon>
        <taxon>Neoroseomonas</taxon>
    </lineage>
</organism>
<dbReference type="AlphaFoldDB" id="A0A9X9XDY6"/>